<evidence type="ECO:0000313" key="3">
    <source>
        <dbReference type="Proteomes" id="UP001189429"/>
    </source>
</evidence>
<sequence>MFGNDSTGPTQSGILLKYDGKKWHGLIKPHFGGDNVFVDLTHSGATVTAISPGSNAGYYSEWDAVKRKHKGVRILAVVGDEPDDNGQGYGESPVTQLRVPGPQEMESAANSYERYLFMEVLSKAQKQNGEIHHHKSDDQKHLEEKGDGKHGMQQKEGNSSSDFTAQEYDAVFAQLFGQEEGAAIPAK</sequence>
<feature type="compositionally biased region" description="Basic and acidic residues" evidence="1">
    <location>
        <begin position="129"/>
        <end position="150"/>
    </location>
</feature>
<evidence type="ECO:0000256" key="1">
    <source>
        <dbReference type="SAM" id="MobiDB-lite"/>
    </source>
</evidence>
<proteinExistence type="predicted"/>
<reference evidence="2" key="1">
    <citation type="submission" date="2023-10" db="EMBL/GenBank/DDBJ databases">
        <authorList>
            <person name="Chen Y."/>
            <person name="Shah S."/>
            <person name="Dougan E. K."/>
            <person name="Thang M."/>
            <person name="Chan C."/>
        </authorList>
    </citation>
    <scope>NUCLEOTIDE SEQUENCE [LARGE SCALE GENOMIC DNA]</scope>
</reference>
<gene>
    <name evidence="2" type="ORF">PCOR1329_LOCUS47401</name>
</gene>
<organism evidence="2 3">
    <name type="scientific">Prorocentrum cordatum</name>
    <dbReference type="NCBI Taxonomy" id="2364126"/>
    <lineage>
        <taxon>Eukaryota</taxon>
        <taxon>Sar</taxon>
        <taxon>Alveolata</taxon>
        <taxon>Dinophyceae</taxon>
        <taxon>Prorocentrales</taxon>
        <taxon>Prorocentraceae</taxon>
        <taxon>Prorocentrum</taxon>
    </lineage>
</organism>
<protein>
    <submittedName>
        <fullName evidence="2">Uncharacterized protein</fullName>
    </submittedName>
</protein>
<accession>A0ABN9UCS0</accession>
<feature type="non-terminal residue" evidence="2">
    <location>
        <position position="187"/>
    </location>
</feature>
<keyword evidence="3" id="KW-1185">Reference proteome</keyword>
<feature type="region of interest" description="Disordered" evidence="1">
    <location>
        <begin position="79"/>
        <end position="98"/>
    </location>
</feature>
<dbReference type="EMBL" id="CAUYUJ010015712">
    <property type="protein sequence ID" value="CAK0857228.1"/>
    <property type="molecule type" value="Genomic_DNA"/>
</dbReference>
<feature type="region of interest" description="Disordered" evidence="1">
    <location>
        <begin position="126"/>
        <end position="164"/>
    </location>
</feature>
<feature type="compositionally biased region" description="Polar residues" evidence="1">
    <location>
        <begin position="155"/>
        <end position="164"/>
    </location>
</feature>
<dbReference type="Proteomes" id="UP001189429">
    <property type="component" value="Unassembled WGS sequence"/>
</dbReference>
<name>A0ABN9UCS0_9DINO</name>
<comment type="caution">
    <text evidence="2">The sequence shown here is derived from an EMBL/GenBank/DDBJ whole genome shotgun (WGS) entry which is preliminary data.</text>
</comment>
<evidence type="ECO:0000313" key="2">
    <source>
        <dbReference type="EMBL" id="CAK0857228.1"/>
    </source>
</evidence>